<dbReference type="AlphaFoldDB" id="A0A511RLY0"/>
<accession>A0A511RLY0</accession>
<comment type="caution">
    <text evidence="1">The sequence shown here is derived from an EMBL/GenBank/DDBJ whole genome shotgun (WGS) entry which is preliminary data.</text>
</comment>
<dbReference type="PANTHER" id="PTHR30348">
    <property type="entry name" value="UNCHARACTERIZED PROTEIN YECE"/>
    <property type="match status" value="1"/>
</dbReference>
<name>A0A511RLY0_9DEIN</name>
<dbReference type="InterPro" id="IPR002763">
    <property type="entry name" value="DUF72"/>
</dbReference>
<dbReference type="SUPFAM" id="SSF117396">
    <property type="entry name" value="TM1631-like"/>
    <property type="match status" value="1"/>
</dbReference>
<protein>
    <recommendedName>
        <fullName evidence="3">Histidine kinase</fullName>
    </recommendedName>
</protein>
<reference evidence="1 2" key="1">
    <citation type="submission" date="2019-07" db="EMBL/GenBank/DDBJ databases">
        <title>Whole genome shotgun sequence of Oceanithermus desulfurans NBRC 100063.</title>
        <authorList>
            <person name="Hosoyama A."/>
            <person name="Uohara A."/>
            <person name="Ohji S."/>
            <person name="Ichikawa N."/>
        </authorList>
    </citation>
    <scope>NUCLEOTIDE SEQUENCE [LARGE SCALE GENOMIC DNA]</scope>
    <source>
        <strain evidence="1 2">NBRC 100063</strain>
    </source>
</reference>
<dbReference type="Gene3D" id="3.20.20.410">
    <property type="entry name" value="Protein of unknown function UPF0759"/>
    <property type="match status" value="1"/>
</dbReference>
<proteinExistence type="predicted"/>
<evidence type="ECO:0000313" key="2">
    <source>
        <dbReference type="Proteomes" id="UP000321827"/>
    </source>
</evidence>
<dbReference type="PANTHER" id="PTHR30348:SF4">
    <property type="entry name" value="DUF72 DOMAIN-CONTAINING PROTEIN"/>
    <property type="match status" value="1"/>
</dbReference>
<dbReference type="Pfam" id="PF01904">
    <property type="entry name" value="DUF72"/>
    <property type="match status" value="1"/>
</dbReference>
<dbReference type="InterPro" id="IPR036520">
    <property type="entry name" value="UPF0759_sf"/>
</dbReference>
<dbReference type="Proteomes" id="UP000321827">
    <property type="component" value="Unassembled WGS sequence"/>
</dbReference>
<sequence>MGKRVWVGCSGYFYWGWRGRFYPEDAPPSRWFEFYARRFDTVEMNSTFYRFPTEATVKRWLKKAPENFRFTVKAPRRITHIERMKEPASVAKLYAVLRTLEGHLGAVLFQLPPSLHYSPENLERVLAPLDPAFANALEFRHPSWWREEVYRALDDAGAIFASVSAPDLPDDYVETAGRAYLRFHGRTAWYRYRYREEELAVWARRVQAGSAEVVYAYFNNDPEAAAPDNALTFRGMLEDA</sequence>
<dbReference type="OrthoDB" id="9780310at2"/>
<dbReference type="RefSeq" id="WP_147148596.1">
    <property type="nucleotide sequence ID" value="NZ_BJXN01000018.1"/>
</dbReference>
<evidence type="ECO:0008006" key="3">
    <source>
        <dbReference type="Google" id="ProtNLM"/>
    </source>
</evidence>
<organism evidence="1 2">
    <name type="scientific">Oceanithermus desulfurans NBRC 100063</name>
    <dbReference type="NCBI Taxonomy" id="1227550"/>
    <lineage>
        <taxon>Bacteria</taxon>
        <taxon>Thermotogati</taxon>
        <taxon>Deinococcota</taxon>
        <taxon>Deinococci</taxon>
        <taxon>Thermales</taxon>
        <taxon>Thermaceae</taxon>
        <taxon>Oceanithermus</taxon>
    </lineage>
</organism>
<dbReference type="EMBL" id="BJXN01000018">
    <property type="protein sequence ID" value="GEM90660.1"/>
    <property type="molecule type" value="Genomic_DNA"/>
</dbReference>
<gene>
    <name evidence="1" type="ORF">ODE01S_20940</name>
</gene>
<evidence type="ECO:0000313" key="1">
    <source>
        <dbReference type="EMBL" id="GEM90660.1"/>
    </source>
</evidence>